<organism evidence="2 3">
    <name type="scientific">Pseudomonas fluorescens</name>
    <dbReference type="NCBI Taxonomy" id="294"/>
    <lineage>
        <taxon>Bacteria</taxon>
        <taxon>Pseudomonadati</taxon>
        <taxon>Pseudomonadota</taxon>
        <taxon>Gammaproteobacteria</taxon>
        <taxon>Pseudomonadales</taxon>
        <taxon>Pseudomonadaceae</taxon>
        <taxon>Pseudomonas</taxon>
    </lineage>
</organism>
<dbReference type="AlphaFoldDB" id="A0AAE2A4V5"/>
<accession>A0AAE2A4V5</accession>
<dbReference type="Proteomes" id="UP000031587">
    <property type="component" value="Unassembled WGS sequence"/>
</dbReference>
<keyword evidence="1" id="KW-0732">Signal</keyword>
<proteinExistence type="predicted"/>
<feature type="signal peptide" evidence="1">
    <location>
        <begin position="1"/>
        <end position="20"/>
    </location>
</feature>
<name>A0AAE2A4V5_PSEFL</name>
<evidence type="ECO:0000313" key="3">
    <source>
        <dbReference type="Proteomes" id="UP000031587"/>
    </source>
</evidence>
<gene>
    <name evidence="2" type="ORF">QS95_21460</name>
</gene>
<protein>
    <recommendedName>
        <fullName evidence="4">Lipoprotein</fullName>
    </recommendedName>
</protein>
<feature type="chain" id="PRO_5041973674" description="Lipoprotein" evidence="1">
    <location>
        <begin position="21"/>
        <end position="175"/>
    </location>
</feature>
<evidence type="ECO:0000256" key="1">
    <source>
        <dbReference type="SAM" id="SignalP"/>
    </source>
</evidence>
<reference evidence="2 3" key="1">
    <citation type="submission" date="2014-11" db="EMBL/GenBank/DDBJ databases">
        <title>Draft genome sequence of Pseudomonas fluorescens strains SF4c SF39a.</title>
        <authorList>
            <person name="Underwood G.E."/>
            <person name="Ly L.K."/>
            <person name="Bitzer A.S."/>
            <person name="Godino A."/>
            <person name="Bucci V."/>
            <person name="Fischer S."/>
            <person name="Silby M.W."/>
        </authorList>
    </citation>
    <scope>NUCLEOTIDE SEQUENCE [LARGE SCALE GENOMIC DNA]</scope>
    <source>
        <strain evidence="2 3">SF4c</strain>
    </source>
</reference>
<dbReference type="EMBL" id="JTGH01000017">
    <property type="protein sequence ID" value="KIF57709.1"/>
    <property type="molecule type" value="Genomic_DNA"/>
</dbReference>
<evidence type="ECO:0008006" key="4">
    <source>
        <dbReference type="Google" id="ProtNLM"/>
    </source>
</evidence>
<dbReference type="PROSITE" id="PS51257">
    <property type="entry name" value="PROKAR_LIPOPROTEIN"/>
    <property type="match status" value="1"/>
</dbReference>
<evidence type="ECO:0000313" key="2">
    <source>
        <dbReference type="EMBL" id="KIF57709.1"/>
    </source>
</evidence>
<dbReference type="RefSeq" id="WP_039771126.1">
    <property type="nucleotide sequence ID" value="NZ_CP048408.1"/>
</dbReference>
<sequence length="175" mass="19420">MVGKYKFGWCALLAGSFALSGCTSLFMGKQYEFPRPDEPSATVRLKYDRGTTLDAMTFNEKSCYAGFTPLSYNGDFIESKVAVGKELVLTYRDVVGGTQCQIPFSFTPQEGAVYTIKTGFWSETKPGIIPVFKYDQYHCGIGVVKKVGDQESVQPIQQLRIKTGFACLKFLPVTK</sequence>
<comment type="caution">
    <text evidence="2">The sequence shown here is derived from an EMBL/GenBank/DDBJ whole genome shotgun (WGS) entry which is preliminary data.</text>
</comment>